<gene>
    <name evidence="1" type="ORF">SDC9_144887</name>
</gene>
<protein>
    <submittedName>
        <fullName evidence="1">Uncharacterized protein</fullName>
    </submittedName>
</protein>
<dbReference type="EMBL" id="VSSQ01043944">
    <property type="protein sequence ID" value="MPM97710.1"/>
    <property type="molecule type" value="Genomic_DNA"/>
</dbReference>
<accession>A0A645E7J2</accession>
<sequence length="161" mass="18012">MPFRGLHDPALGIGDVHLEHFRRFLFYRFNALRLAAALLLSRGLFLDDAVLYLLLLLPDFLLFFLPKAFLDLPQLAKPPLPGGQVRRQFVPSPAGAVQLVFTGVRVVRLTEVVPYLFPEPRLVPVGGQGRVRTDLRPVKGDRVESAQTRLAAQGDYLEKEG</sequence>
<name>A0A645E7J2_9ZZZZ</name>
<evidence type="ECO:0000313" key="1">
    <source>
        <dbReference type="EMBL" id="MPM97710.1"/>
    </source>
</evidence>
<dbReference type="AlphaFoldDB" id="A0A645E7J2"/>
<organism evidence="1">
    <name type="scientific">bioreactor metagenome</name>
    <dbReference type="NCBI Taxonomy" id="1076179"/>
    <lineage>
        <taxon>unclassified sequences</taxon>
        <taxon>metagenomes</taxon>
        <taxon>ecological metagenomes</taxon>
    </lineage>
</organism>
<reference evidence="1" key="1">
    <citation type="submission" date="2019-08" db="EMBL/GenBank/DDBJ databases">
        <authorList>
            <person name="Kucharzyk K."/>
            <person name="Murdoch R.W."/>
            <person name="Higgins S."/>
            <person name="Loffler F."/>
        </authorList>
    </citation>
    <scope>NUCLEOTIDE SEQUENCE</scope>
</reference>
<comment type="caution">
    <text evidence="1">The sequence shown here is derived from an EMBL/GenBank/DDBJ whole genome shotgun (WGS) entry which is preliminary data.</text>
</comment>
<proteinExistence type="predicted"/>